<keyword evidence="2" id="KW-1185">Reference proteome</keyword>
<organism evidence="1 2">
    <name type="scientific">Mesorhizobium qingshengii</name>
    <dbReference type="NCBI Taxonomy" id="1165689"/>
    <lineage>
        <taxon>Bacteria</taxon>
        <taxon>Pseudomonadati</taxon>
        <taxon>Pseudomonadota</taxon>
        <taxon>Alphaproteobacteria</taxon>
        <taxon>Hyphomicrobiales</taxon>
        <taxon>Phyllobacteriaceae</taxon>
        <taxon>Mesorhizobium</taxon>
    </lineage>
</organism>
<dbReference type="PANTHER" id="PTHR43649:SF12">
    <property type="entry name" value="DIACETYLCHITOBIOSE BINDING PROTEIN DASA"/>
    <property type="match status" value="1"/>
</dbReference>
<proteinExistence type="predicted"/>
<accession>A0ABT4QMW8</accession>
<gene>
    <name evidence="1" type="ORF">OOJ09_01175</name>
</gene>
<sequence length="389" mass="41954">MSLPTLKGMTWSHPRGYDPMVACSSLWRQRTGVSIEWDKRSLQDFESFPVEELARAYDLIVIDHPHVGQITAERCLEPLDVVAREAERATLASGSVGQSYPSYSWQGRQWAFPIDAASQVQAWRPDALEAPPTRWSDVLDLARQGHVLLPLRPPHVLMTFYTLAGNLGHPCATDPSRDLIDIGTGSNVFETMREIAALVDPACFEMDPIAVSERMVEPGSRFVCAPLIYGYVSYAVTGFRAIRLAFADIPVIGASGPIGSALGGTGIAVSAFSKAKEAAIDFAYWVASGDVQRGAYAAAGGQPGHAAAWEDQTVNAATGNFYRDTRATLEGAWVRPRHDGYMAFQQAASDRILSGITSGHQSRQVVADLNRLFRESSPAQVSGAAGGGA</sequence>
<protein>
    <submittedName>
        <fullName evidence="1">Extracellular solute-binding protein</fullName>
    </submittedName>
</protein>
<comment type="caution">
    <text evidence="1">The sequence shown here is derived from an EMBL/GenBank/DDBJ whole genome shotgun (WGS) entry which is preliminary data.</text>
</comment>
<dbReference type="RefSeq" id="WP_269903430.1">
    <property type="nucleotide sequence ID" value="NZ_JAPFQA010000001.1"/>
</dbReference>
<dbReference type="InterPro" id="IPR050490">
    <property type="entry name" value="Bact_solute-bd_prot1"/>
</dbReference>
<dbReference type="Gene3D" id="3.40.190.10">
    <property type="entry name" value="Periplasmic binding protein-like II"/>
    <property type="match status" value="4"/>
</dbReference>
<dbReference type="EMBL" id="JAPFQA010000001">
    <property type="protein sequence ID" value="MCZ8542773.1"/>
    <property type="molecule type" value="Genomic_DNA"/>
</dbReference>
<dbReference type="Proteomes" id="UP001152178">
    <property type="component" value="Unassembled WGS sequence"/>
</dbReference>
<evidence type="ECO:0000313" key="1">
    <source>
        <dbReference type="EMBL" id="MCZ8542773.1"/>
    </source>
</evidence>
<evidence type="ECO:0000313" key="2">
    <source>
        <dbReference type="Proteomes" id="UP001152178"/>
    </source>
</evidence>
<name>A0ABT4QMW8_9HYPH</name>
<dbReference type="SUPFAM" id="SSF53850">
    <property type="entry name" value="Periplasmic binding protein-like II"/>
    <property type="match status" value="1"/>
</dbReference>
<dbReference type="PANTHER" id="PTHR43649">
    <property type="entry name" value="ARABINOSE-BINDING PROTEIN-RELATED"/>
    <property type="match status" value="1"/>
</dbReference>
<reference evidence="1" key="1">
    <citation type="submission" date="2022-11" db="EMBL/GenBank/DDBJ databases">
        <authorList>
            <person name="Coimbra C."/>
        </authorList>
    </citation>
    <scope>NUCLEOTIDE SEQUENCE</scope>
    <source>
        <strain evidence="1">Jales19</strain>
    </source>
</reference>